<organism evidence="4 5">
    <name type="scientific">Glarea lozoyensis (strain ATCC 74030 / MF5533)</name>
    <dbReference type="NCBI Taxonomy" id="1104152"/>
    <lineage>
        <taxon>Eukaryota</taxon>
        <taxon>Fungi</taxon>
        <taxon>Dikarya</taxon>
        <taxon>Ascomycota</taxon>
        <taxon>Pezizomycotina</taxon>
        <taxon>Leotiomycetes</taxon>
        <taxon>Helotiales</taxon>
        <taxon>Helotiaceae</taxon>
        <taxon>Glarea</taxon>
    </lineage>
</organism>
<dbReference type="Proteomes" id="UP000005446">
    <property type="component" value="Unassembled WGS sequence"/>
</dbReference>
<dbReference type="SUPFAM" id="SSF102848">
    <property type="entry name" value="NSFL1 (p97 ATPase) cofactor p47, SEP domain"/>
    <property type="match status" value="1"/>
</dbReference>
<name>H0EHA1_GLAL7</name>
<dbReference type="PROSITE" id="PS50033">
    <property type="entry name" value="UBX"/>
    <property type="match status" value="1"/>
</dbReference>
<dbReference type="SUPFAM" id="SSF54236">
    <property type="entry name" value="Ubiquitin-like"/>
    <property type="match status" value="1"/>
</dbReference>
<gene>
    <name evidence="4" type="ORF">M7I_1878</name>
</gene>
<dbReference type="GO" id="GO:0043130">
    <property type="term" value="F:ubiquitin binding"/>
    <property type="evidence" value="ECO:0007669"/>
    <property type="project" value="TreeGrafter"/>
</dbReference>
<dbReference type="SMART" id="SM00553">
    <property type="entry name" value="SEP"/>
    <property type="match status" value="1"/>
</dbReference>
<evidence type="ECO:0000259" key="2">
    <source>
        <dbReference type="PROSITE" id="PS50033"/>
    </source>
</evidence>
<dbReference type="GO" id="GO:0007030">
    <property type="term" value="P:Golgi organization"/>
    <property type="evidence" value="ECO:0007669"/>
    <property type="project" value="TreeGrafter"/>
</dbReference>
<feature type="compositionally biased region" description="Acidic residues" evidence="1">
    <location>
        <begin position="120"/>
        <end position="132"/>
    </location>
</feature>
<dbReference type="InterPro" id="IPR012989">
    <property type="entry name" value="SEP_domain"/>
</dbReference>
<dbReference type="EMBL" id="AGUE01000039">
    <property type="protein sequence ID" value="EHL02099.1"/>
    <property type="molecule type" value="Genomic_DNA"/>
</dbReference>
<dbReference type="GO" id="GO:0000045">
    <property type="term" value="P:autophagosome assembly"/>
    <property type="evidence" value="ECO:0007669"/>
    <property type="project" value="TreeGrafter"/>
</dbReference>
<evidence type="ECO:0000313" key="5">
    <source>
        <dbReference type="Proteomes" id="UP000005446"/>
    </source>
</evidence>
<dbReference type="InterPro" id="IPR029071">
    <property type="entry name" value="Ubiquitin-like_domsf"/>
</dbReference>
<dbReference type="GO" id="GO:0031468">
    <property type="term" value="P:nuclear membrane reassembly"/>
    <property type="evidence" value="ECO:0007669"/>
    <property type="project" value="TreeGrafter"/>
</dbReference>
<dbReference type="InParanoid" id="H0EHA1"/>
<feature type="compositionally biased region" description="Low complexity" evidence="1">
    <location>
        <begin position="76"/>
        <end position="91"/>
    </location>
</feature>
<dbReference type="SMART" id="SM00166">
    <property type="entry name" value="UBX"/>
    <property type="match status" value="1"/>
</dbReference>
<dbReference type="AlphaFoldDB" id="H0EHA1"/>
<proteinExistence type="predicted"/>
<dbReference type="InterPro" id="IPR009060">
    <property type="entry name" value="UBA-like_sf"/>
</dbReference>
<dbReference type="GO" id="GO:0005634">
    <property type="term" value="C:nucleus"/>
    <property type="evidence" value="ECO:0007669"/>
    <property type="project" value="TreeGrafter"/>
</dbReference>
<protein>
    <submittedName>
        <fullName evidence="4">Putative UBX domain-containing protein 1</fullName>
    </submittedName>
</protein>
<evidence type="ECO:0000259" key="3">
    <source>
        <dbReference type="PROSITE" id="PS51399"/>
    </source>
</evidence>
<dbReference type="GO" id="GO:0005829">
    <property type="term" value="C:cytosol"/>
    <property type="evidence" value="ECO:0007669"/>
    <property type="project" value="TreeGrafter"/>
</dbReference>
<reference evidence="4 5" key="1">
    <citation type="journal article" date="2012" name="Eukaryot. Cell">
        <title>Genome sequence of the fungus Glarea lozoyensis: the first genome sequence of a species from the Helotiaceae family.</title>
        <authorList>
            <person name="Youssar L."/>
            <person name="Gruening B.A."/>
            <person name="Erxleben A."/>
            <person name="Guenther S."/>
            <person name="Huettel W."/>
        </authorList>
    </citation>
    <scope>NUCLEOTIDE SEQUENCE [LARGE SCALE GENOMIC DNA]</scope>
    <source>
        <strain evidence="5">ATCC 74030 / MF5533</strain>
    </source>
</reference>
<dbReference type="HOGENOM" id="CLU_029402_4_1_1"/>
<dbReference type="InterPro" id="IPR036241">
    <property type="entry name" value="NSFL1C_SEP_dom_sf"/>
</dbReference>
<feature type="domain" description="UBX" evidence="2">
    <location>
        <begin position="337"/>
        <end position="392"/>
    </location>
</feature>
<accession>H0EHA1</accession>
<evidence type="ECO:0000256" key="1">
    <source>
        <dbReference type="SAM" id="MobiDB-lite"/>
    </source>
</evidence>
<keyword evidence="5" id="KW-1185">Reference proteome</keyword>
<evidence type="ECO:0000313" key="4">
    <source>
        <dbReference type="EMBL" id="EHL02099.1"/>
    </source>
</evidence>
<dbReference type="GO" id="GO:0061025">
    <property type="term" value="P:membrane fusion"/>
    <property type="evidence" value="ECO:0007669"/>
    <property type="project" value="TreeGrafter"/>
</dbReference>
<dbReference type="SUPFAM" id="SSF46934">
    <property type="entry name" value="UBA-like"/>
    <property type="match status" value="1"/>
</dbReference>
<dbReference type="Gene3D" id="3.10.20.90">
    <property type="entry name" value="Phosphatidylinositol 3-kinase Catalytic Subunit, Chain A, domain 1"/>
    <property type="match status" value="1"/>
</dbReference>
<sequence length="418" mass="44321">MADSTSHDELIQEFCELTGASPSEAQQYLQANRFDLSGAAAEYFTAQEEGVQAAQEGTNDPQEPEAYTGPRTLDGRPAPAAIPAAPSSSRSAPPPKRGGIATLGSLNSSSGHGHGHAHDDDDDSDDNDFEPDEQPRDLFAGGEKSGLAVQDPGANRNDPRKVVNDILKKARANAARPGAEPSSSTPSSSRFRGSGMTLGGDDAPSQFVPDPQPRSAEPGPSETRVLHIWADGFSIEDGPLRRYDDPQNAADLEMIRSGRAPIHLMGVRNDQPVDVQLMKHSENYKAPPKVYKPFSGGGQRLGSPTPGPSGVSSTPAAPPAAPAASSSTTVTEPSVDDSQPVIRLQIRLANGTPLRTRFNTTHTIGDVYDFVTRASTDTSQRPWVLATAMPSKDHTDKSLALGDVPELKRGGNVVQKWL</sequence>
<dbReference type="PANTHER" id="PTHR23333">
    <property type="entry name" value="UBX DOMAIN CONTAINING PROTEIN"/>
    <property type="match status" value="1"/>
</dbReference>
<feature type="region of interest" description="Disordered" evidence="1">
    <location>
        <begin position="286"/>
        <end position="338"/>
    </location>
</feature>
<dbReference type="Gene3D" id="1.10.8.10">
    <property type="entry name" value="DNA helicase RuvA subunit, C-terminal domain"/>
    <property type="match status" value="1"/>
</dbReference>
<dbReference type="FunFam" id="3.30.420.210:FF:000002">
    <property type="entry name" value="UBX domain-containing protein 1"/>
    <property type="match status" value="1"/>
</dbReference>
<feature type="compositionally biased region" description="Low complexity" evidence="1">
    <location>
        <begin position="322"/>
        <end position="333"/>
    </location>
</feature>
<feature type="domain" description="SEP" evidence="3">
    <location>
        <begin position="221"/>
        <end position="285"/>
    </location>
</feature>
<dbReference type="PROSITE" id="PS51399">
    <property type="entry name" value="SEP"/>
    <property type="match status" value="1"/>
</dbReference>
<feature type="region of interest" description="Disordered" evidence="1">
    <location>
        <begin position="47"/>
        <end position="224"/>
    </location>
</feature>
<dbReference type="InterPro" id="IPR001012">
    <property type="entry name" value="UBX_dom"/>
</dbReference>
<feature type="compositionally biased region" description="Basic and acidic residues" evidence="1">
    <location>
        <begin position="157"/>
        <end position="168"/>
    </location>
</feature>
<dbReference type="Gene3D" id="3.30.420.210">
    <property type="entry name" value="SEP domain"/>
    <property type="match status" value="1"/>
</dbReference>
<feature type="compositionally biased region" description="Low complexity" evidence="1">
    <location>
        <begin position="302"/>
        <end position="315"/>
    </location>
</feature>
<dbReference type="OrthoDB" id="25887at2759"/>
<dbReference type="PANTHER" id="PTHR23333:SF20">
    <property type="entry name" value="NSFL1 COFACTOR P47"/>
    <property type="match status" value="1"/>
</dbReference>
<feature type="compositionally biased region" description="Low complexity" evidence="1">
    <location>
        <begin position="181"/>
        <end position="195"/>
    </location>
</feature>
<comment type="caution">
    <text evidence="4">The sequence shown here is derived from an EMBL/GenBank/DDBJ whole genome shotgun (WGS) entry which is preliminary data.</text>
</comment>
<dbReference type="GO" id="GO:0043161">
    <property type="term" value="P:proteasome-mediated ubiquitin-dependent protein catabolic process"/>
    <property type="evidence" value="ECO:0007669"/>
    <property type="project" value="TreeGrafter"/>
</dbReference>
<dbReference type="Pfam" id="PF00789">
    <property type="entry name" value="UBX"/>
    <property type="match status" value="1"/>
</dbReference>
<dbReference type="Pfam" id="PF08059">
    <property type="entry name" value="SEP"/>
    <property type="match status" value="1"/>
</dbReference>
<dbReference type="Pfam" id="PF14555">
    <property type="entry name" value="UBA_4"/>
    <property type="match status" value="1"/>
</dbReference>
<dbReference type="FunCoup" id="H0EHA1">
    <property type="interactions" value="632"/>
</dbReference>